<keyword evidence="3" id="KW-1185">Reference proteome</keyword>
<proteinExistence type="predicted"/>
<feature type="region of interest" description="Disordered" evidence="1">
    <location>
        <begin position="17"/>
        <end position="65"/>
    </location>
</feature>
<evidence type="ECO:0000313" key="3">
    <source>
        <dbReference type="Proteomes" id="UP000489600"/>
    </source>
</evidence>
<evidence type="ECO:0000256" key="1">
    <source>
        <dbReference type="SAM" id="MobiDB-lite"/>
    </source>
</evidence>
<comment type="caution">
    <text evidence="2">The sequence shown here is derived from an EMBL/GenBank/DDBJ whole genome shotgun (WGS) entry which is preliminary data.</text>
</comment>
<feature type="compositionally biased region" description="Basic and acidic residues" evidence="1">
    <location>
        <begin position="28"/>
        <end position="37"/>
    </location>
</feature>
<evidence type="ECO:0000313" key="2">
    <source>
        <dbReference type="EMBL" id="VVB08901.1"/>
    </source>
</evidence>
<feature type="compositionally biased region" description="Polar residues" evidence="1">
    <location>
        <begin position="17"/>
        <end position="27"/>
    </location>
</feature>
<gene>
    <name evidence="2" type="ORF">ANE_LOCUS19345</name>
</gene>
<dbReference type="EMBL" id="CABITT030000006">
    <property type="protein sequence ID" value="VVB08901.1"/>
    <property type="molecule type" value="Genomic_DNA"/>
</dbReference>
<reference evidence="2" key="1">
    <citation type="submission" date="2019-07" db="EMBL/GenBank/DDBJ databases">
        <authorList>
            <person name="Dittberner H."/>
        </authorList>
    </citation>
    <scope>NUCLEOTIDE SEQUENCE [LARGE SCALE GENOMIC DNA]</scope>
</reference>
<dbReference type="OrthoDB" id="43744at2759"/>
<organism evidence="2 3">
    <name type="scientific">Arabis nemorensis</name>
    <dbReference type="NCBI Taxonomy" id="586526"/>
    <lineage>
        <taxon>Eukaryota</taxon>
        <taxon>Viridiplantae</taxon>
        <taxon>Streptophyta</taxon>
        <taxon>Embryophyta</taxon>
        <taxon>Tracheophyta</taxon>
        <taxon>Spermatophyta</taxon>
        <taxon>Magnoliopsida</taxon>
        <taxon>eudicotyledons</taxon>
        <taxon>Gunneridae</taxon>
        <taxon>Pentapetalae</taxon>
        <taxon>rosids</taxon>
        <taxon>malvids</taxon>
        <taxon>Brassicales</taxon>
        <taxon>Brassicaceae</taxon>
        <taxon>Arabideae</taxon>
        <taxon>Arabis</taxon>
    </lineage>
</organism>
<dbReference type="AlphaFoldDB" id="A0A565C5F8"/>
<protein>
    <submittedName>
        <fullName evidence="2">Uncharacterized protein</fullName>
    </submittedName>
</protein>
<sequence>MHILWETDRWLQKYCVPNTSDADTSPDQTKEISDSPDKVATATGGGNPEFGEQEVHSKLRRSLLW</sequence>
<name>A0A565C5F8_9BRAS</name>
<dbReference type="Proteomes" id="UP000489600">
    <property type="component" value="Unassembled WGS sequence"/>
</dbReference>
<accession>A0A565C5F8</accession>